<dbReference type="Proteomes" id="UP000233551">
    <property type="component" value="Unassembled WGS sequence"/>
</dbReference>
<dbReference type="GO" id="GO:0005737">
    <property type="term" value="C:cytoplasm"/>
    <property type="evidence" value="ECO:0007669"/>
    <property type="project" value="TreeGrafter"/>
</dbReference>
<proteinExistence type="predicted"/>
<accession>A0A2I0I1Y4</accession>
<keyword evidence="1" id="KW-0677">Repeat</keyword>
<dbReference type="GO" id="GO:0005509">
    <property type="term" value="F:calcium ion binding"/>
    <property type="evidence" value="ECO:0007669"/>
    <property type="project" value="InterPro"/>
</dbReference>
<dbReference type="InterPro" id="IPR037104">
    <property type="entry name" value="Annexin_sf"/>
</dbReference>
<evidence type="ECO:0000256" key="1">
    <source>
        <dbReference type="ARBA" id="ARBA00022737"/>
    </source>
</evidence>
<dbReference type="PROSITE" id="PS51897">
    <property type="entry name" value="ANNEXIN_2"/>
    <property type="match status" value="1"/>
</dbReference>
<name>A0A2I0I1Y4_PUNGR</name>
<dbReference type="GO" id="GO:0005544">
    <property type="term" value="F:calcium-dependent phospholipid binding"/>
    <property type="evidence" value="ECO:0007669"/>
    <property type="project" value="InterPro"/>
</dbReference>
<keyword evidence="2" id="KW-0041">Annexin</keyword>
<sequence>MALCDAKTLYEAVESGKTLDKRTITTLLSRRNTAQIKAILLSYKQLYGHEFSKSIKNPSKCGQFGWELRVVIRCIQYPEKFFAKQLRMKNADAREMLIRVVITRSGLDIRGINRALAAKRAGSLENLVRREFNGSAKGSLVNEVVAAILLELVKA</sequence>
<dbReference type="GO" id="GO:0005886">
    <property type="term" value="C:plasma membrane"/>
    <property type="evidence" value="ECO:0007669"/>
    <property type="project" value="TreeGrafter"/>
</dbReference>
<dbReference type="PANTHER" id="PTHR10502:SF207">
    <property type="entry name" value="OS09G0368850 PROTEIN"/>
    <property type="match status" value="1"/>
</dbReference>
<gene>
    <name evidence="3" type="ORF">CRG98_041783</name>
</gene>
<dbReference type="Pfam" id="PF00191">
    <property type="entry name" value="Annexin"/>
    <property type="match status" value="1"/>
</dbReference>
<reference evidence="3 4" key="1">
    <citation type="submission" date="2017-11" db="EMBL/GenBank/DDBJ databases">
        <title>De-novo sequencing of pomegranate (Punica granatum L.) genome.</title>
        <authorList>
            <person name="Akparov Z."/>
            <person name="Amiraslanov A."/>
            <person name="Hajiyeva S."/>
            <person name="Abbasov M."/>
            <person name="Kaur K."/>
            <person name="Hamwieh A."/>
            <person name="Solovyev V."/>
            <person name="Salamov A."/>
            <person name="Braich B."/>
            <person name="Kosarev P."/>
            <person name="Mahmoud A."/>
            <person name="Hajiyev E."/>
            <person name="Babayeva S."/>
            <person name="Izzatullayeva V."/>
            <person name="Mammadov A."/>
            <person name="Mammadov A."/>
            <person name="Sharifova S."/>
            <person name="Ojaghi J."/>
            <person name="Eynullazada K."/>
            <person name="Bayramov B."/>
            <person name="Abdulazimova A."/>
            <person name="Shahmuradov I."/>
        </authorList>
    </citation>
    <scope>NUCLEOTIDE SEQUENCE [LARGE SCALE GENOMIC DNA]</scope>
    <source>
        <strain evidence="4">cv. AG2017</strain>
        <tissue evidence="3">Leaf</tissue>
    </source>
</reference>
<dbReference type="GO" id="GO:0009414">
    <property type="term" value="P:response to water deprivation"/>
    <property type="evidence" value="ECO:0007669"/>
    <property type="project" value="TreeGrafter"/>
</dbReference>
<organism evidence="3 4">
    <name type="scientific">Punica granatum</name>
    <name type="common">Pomegranate</name>
    <dbReference type="NCBI Taxonomy" id="22663"/>
    <lineage>
        <taxon>Eukaryota</taxon>
        <taxon>Viridiplantae</taxon>
        <taxon>Streptophyta</taxon>
        <taxon>Embryophyta</taxon>
        <taxon>Tracheophyta</taxon>
        <taxon>Spermatophyta</taxon>
        <taxon>Magnoliopsida</taxon>
        <taxon>eudicotyledons</taxon>
        <taxon>Gunneridae</taxon>
        <taxon>Pentapetalae</taxon>
        <taxon>rosids</taxon>
        <taxon>malvids</taxon>
        <taxon>Myrtales</taxon>
        <taxon>Lythraceae</taxon>
        <taxon>Punica</taxon>
    </lineage>
</organism>
<dbReference type="STRING" id="22663.A0A2I0I1Y4"/>
<protein>
    <submittedName>
        <fullName evidence="3">Uncharacterized protein</fullName>
    </submittedName>
</protein>
<dbReference type="GO" id="GO:0009408">
    <property type="term" value="P:response to heat"/>
    <property type="evidence" value="ECO:0007669"/>
    <property type="project" value="TreeGrafter"/>
</dbReference>
<dbReference type="EMBL" id="PGOL01004300">
    <property type="protein sequence ID" value="PKI37833.1"/>
    <property type="molecule type" value="Genomic_DNA"/>
</dbReference>
<dbReference type="InterPro" id="IPR018502">
    <property type="entry name" value="Annexin_repeat"/>
</dbReference>
<comment type="caution">
    <text evidence="3">The sequence shown here is derived from an EMBL/GenBank/DDBJ whole genome shotgun (WGS) entry which is preliminary data.</text>
</comment>
<evidence type="ECO:0000256" key="2">
    <source>
        <dbReference type="ARBA" id="ARBA00023216"/>
    </source>
</evidence>
<dbReference type="Gene3D" id="1.10.220.10">
    <property type="entry name" value="Annexin"/>
    <property type="match status" value="1"/>
</dbReference>
<dbReference type="SUPFAM" id="SSF47874">
    <property type="entry name" value="Annexin"/>
    <property type="match status" value="1"/>
</dbReference>
<evidence type="ECO:0000313" key="3">
    <source>
        <dbReference type="EMBL" id="PKI37833.1"/>
    </source>
</evidence>
<evidence type="ECO:0000313" key="4">
    <source>
        <dbReference type="Proteomes" id="UP000233551"/>
    </source>
</evidence>
<keyword evidence="4" id="KW-1185">Reference proteome</keyword>
<dbReference type="GO" id="GO:0009409">
    <property type="term" value="P:response to cold"/>
    <property type="evidence" value="ECO:0007669"/>
    <property type="project" value="TreeGrafter"/>
</dbReference>
<dbReference type="AlphaFoldDB" id="A0A2I0I1Y4"/>
<dbReference type="GO" id="GO:0001786">
    <property type="term" value="F:phosphatidylserine binding"/>
    <property type="evidence" value="ECO:0007669"/>
    <property type="project" value="TreeGrafter"/>
</dbReference>
<dbReference type="PANTHER" id="PTHR10502">
    <property type="entry name" value="ANNEXIN"/>
    <property type="match status" value="1"/>
</dbReference>
<dbReference type="GO" id="GO:0009651">
    <property type="term" value="P:response to salt stress"/>
    <property type="evidence" value="ECO:0007669"/>
    <property type="project" value="TreeGrafter"/>
</dbReference>